<evidence type="ECO:0000256" key="1">
    <source>
        <dbReference type="SAM" id="SignalP"/>
    </source>
</evidence>
<name>A0A8H4NTX2_9HYPO</name>
<dbReference type="Proteomes" id="UP000554235">
    <property type="component" value="Unassembled WGS sequence"/>
</dbReference>
<evidence type="ECO:0000313" key="3">
    <source>
        <dbReference type="Proteomes" id="UP000554235"/>
    </source>
</evidence>
<accession>A0A8H4NTX2</accession>
<keyword evidence="3" id="KW-1185">Reference proteome</keyword>
<reference evidence="2 3" key="1">
    <citation type="submission" date="2020-01" db="EMBL/GenBank/DDBJ databases">
        <title>Identification and distribution of gene clusters putatively required for synthesis of sphingolipid metabolism inhibitors in phylogenetically diverse species of the filamentous fungus Fusarium.</title>
        <authorList>
            <person name="Kim H.-S."/>
            <person name="Busman M."/>
            <person name="Brown D.W."/>
            <person name="Divon H."/>
            <person name="Uhlig S."/>
            <person name="Proctor R.H."/>
        </authorList>
    </citation>
    <scope>NUCLEOTIDE SEQUENCE [LARGE SCALE GENOMIC DNA]</scope>
    <source>
        <strain evidence="2 3">NRRL 20459</strain>
    </source>
</reference>
<feature type="chain" id="PRO_5034446993" evidence="1">
    <location>
        <begin position="21"/>
        <end position="92"/>
    </location>
</feature>
<feature type="signal peptide" evidence="1">
    <location>
        <begin position="1"/>
        <end position="20"/>
    </location>
</feature>
<keyword evidence="1" id="KW-0732">Signal</keyword>
<feature type="non-terminal residue" evidence="2">
    <location>
        <position position="92"/>
    </location>
</feature>
<organism evidence="2 3">
    <name type="scientific">Fusarium albosuccineum</name>
    <dbReference type="NCBI Taxonomy" id="1237068"/>
    <lineage>
        <taxon>Eukaryota</taxon>
        <taxon>Fungi</taxon>
        <taxon>Dikarya</taxon>
        <taxon>Ascomycota</taxon>
        <taxon>Pezizomycotina</taxon>
        <taxon>Sordariomycetes</taxon>
        <taxon>Hypocreomycetidae</taxon>
        <taxon>Hypocreales</taxon>
        <taxon>Nectriaceae</taxon>
        <taxon>Fusarium</taxon>
        <taxon>Fusarium decemcellulare species complex</taxon>
    </lineage>
</organism>
<protein>
    <submittedName>
        <fullName evidence="2">Acetylcholinesterase</fullName>
    </submittedName>
</protein>
<sequence length="92" mass="10306">MRVSNYLLPLAAALTQQVTAAPSSNEDSTCLPVVDLGYVSTFSTIPIPFPLLDRQAERKSTKELHRALWHNPDTDLYKFQNVRYGRSPTGDL</sequence>
<proteinExistence type="predicted"/>
<dbReference type="EMBL" id="JAADYS010003401">
    <property type="protein sequence ID" value="KAF4447585.1"/>
    <property type="molecule type" value="Genomic_DNA"/>
</dbReference>
<dbReference type="AlphaFoldDB" id="A0A8H4NTX2"/>
<evidence type="ECO:0000313" key="2">
    <source>
        <dbReference type="EMBL" id="KAF4447585.1"/>
    </source>
</evidence>
<comment type="caution">
    <text evidence="2">The sequence shown here is derived from an EMBL/GenBank/DDBJ whole genome shotgun (WGS) entry which is preliminary data.</text>
</comment>
<gene>
    <name evidence="2" type="ORF">FALBO_16933</name>
</gene>